<evidence type="ECO:0000256" key="3">
    <source>
        <dbReference type="ARBA" id="ARBA00022741"/>
    </source>
</evidence>
<dbReference type="SUPFAM" id="SSF81271">
    <property type="entry name" value="TGS-like"/>
    <property type="match status" value="1"/>
</dbReference>
<reference evidence="8 9" key="1">
    <citation type="journal article" date="2007" name="Proc. Natl. Acad. Sci. U.S.A.">
        <title>The tiny eukaryote Ostreococcus provides genomic insights into the paradox of plankton speciation.</title>
        <authorList>
            <person name="Palenik B."/>
            <person name="Grimwood J."/>
            <person name="Aerts A."/>
            <person name="Rouze P."/>
            <person name="Salamov A."/>
            <person name="Putnam N."/>
            <person name="Dupont C."/>
            <person name="Jorgensen R."/>
            <person name="Derelle E."/>
            <person name="Rombauts S."/>
            <person name="Zhou K."/>
            <person name="Otillar R."/>
            <person name="Merchant S.S."/>
            <person name="Podell S."/>
            <person name="Gaasterland T."/>
            <person name="Napoli C."/>
            <person name="Gendler K."/>
            <person name="Manuell A."/>
            <person name="Tai V."/>
            <person name="Vallon O."/>
            <person name="Piganeau G."/>
            <person name="Jancek S."/>
            <person name="Heijde M."/>
            <person name="Jabbari K."/>
            <person name="Bowler C."/>
            <person name="Lohr M."/>
            <person name="Robbens S."/>
            <person name="Werner G."/>
            <person name="Dubchak I."/>
            <person name="Pazour G.J."/>
            <person name="Ren Q."/>
            <person name="Paulsen I."/>
            <person name="Delwiche C."/>
            <person name="Schmutz J."/>
            <person name="Rokhsar D."/>
            <person name="Van de Peer Y."/>
            <person name="Moreau H."/>
            <person name="Grigoriev I.V."/>
        </authorList>
    </citation>
    <scope>NUCLEOTIDE SEQUENCE [LARGE SCALE GENOMIC DNA]</scope>
    <source>
        <strain evidence="8 9">CCE9901</strain>
    </source>
</reference>
<dbReference type="HAMAP" id="MF_00944">
    <property type="entry name" value="YchF_OLA1_ATPase"/>
    <property type="match status" value="1"/>
</dbReference>
<organism evidence="8 9">
    <name type="scientific">Ostreococcus lucimarinus (strain CCE9901)</name>
    <dbReference type="NCBI Taxonomy" id="436017"/>
    <lineage>
        <taxon>Eukaryota</taxon>
        <taxon>Viridiplantae</taxon>
        <taxon>Chlorophyta</taxon>
        <taxon>Mamiellophyceae</taxon>
        <taxon>Mamiellales</taxon>
        <taxon>Bathycoccaceae</taxon>
        <taxon>Ostreococcus</taxon>
    </lineage>
</organism>
<keyword evidence="9" id="KW-1185">Reference proteome</keyword>
<gene>
    <name evidence="8" type="primary">YchF</name>
    <name evidence="8" type="ORF">OSTLU_119525</name>
</gene>
<keyword evidence="5" id="KW-0963">Cytoplasm</keyword>
<dbReference type="PROSITE" id="PS51710">
    <property type="entry name" value="G_OBG"/>
    <property type="match status" value="1"/>
</dbReference>
<dbReference type="PRINTS" id="PR00326">
    <property type="entry name" value="GTP1OBG"/>
</dbReference>
<dbReference type="EMBL" id="CP000582">
    <property type="protein sequence ID" value="ABO94453.1"/>
    <property type="molecule type" value="Genomic_DNA"/>
</dbReference>
<dbReference type="GO" id="GO:0005524">
    <property type="term" value="F:ATP binding"/>
    <property type="evidence" value="ECO:0007669"/>
    <property type="project" value="UniProtKB-UniRule"/>
</dbReference>
<sequence>MLAQKFAHTTLRSSVALRGDGWFLSGKLTLRTKSFGPARSRTLHSNCRASLKTGIVGLPNVGKSTLFNALVENSRAQAANFPFCTIEPNFGTVPVLDGRLDVLARISGTKNIVPTAVEIVDIAGLVEGASEGQGLGNKFLANIRECDAIIHVVRCFDDDNIVHVNGSVDPKRDAAIINSELALSDMSQIQKRIDKVRKSKGKVHIDGQTAETEIEILSNILTQLEDGKQVRQLKLNEDELFVIKELNLLTAKPCIYAANLPEGDLPTNGATNVHFQALSKLATDSEAGLCAVSAQVAAELKDLTQEERDDFLSCIGVESDGTKELIEVAYRQLNLLTYFTTGEKETRAWTIKRGFTAPQAAAVIHTDFEKGFIKAETVHYDDFVTSGGFAGAKEKGVWQLEGKDYVVQEGDVIVFKVNA</sequence>
<evidence type="ECO:0000256" key="1">
    <source>
        <dbReference type="ARBA" id="ARBA00001946"/>
    </source>
</evidence>
<dbReference type="InterPro" id="IPR031167">
    <property type="entry name" value="G_OBG"/>
</dbReference>
<dbReference type="InterPro" id="IPR012676">
    <property type="entry name" value="TGS-like"/>
</dbReference>
<dbReference type="AlphaFoldDB" id="A4RSZ8"/>
<evidence type="ECO:0000313" key="9">
    <source>
        <dbReference type="Proteomes" id="UP000001568"/>
    </source>
</evidence>
<dbReference type="Gene3D" id="1.10.150.300">
    <property type="entry name" value="TGS-like domain"/>
    <property type="match status" value="1"/>
</dbReference>
<dbReference type="Gene3D" id="3.40.50.300">
    <property type="entry name" value="P-loop containing nucleotide triphosphate hydrolases"/>
    <property type="match status" value="1"/>
</dbReference>
<evidence type="ECO:0000313" key="8">
    <source>
        <dbReference type="EMBL" id="ABO94453.1"/>
    </source>
</evidence>
<dbReference type="PANTHER" id="PTHR23305">
    <property type="entry name" value="OBG GTPASE FAMILY"/>
    <property type="match status" value="1"/>
</dbReference>
<dbReference type="InterPro" id="IPR023192">
    <property type="entry name" value="TGS-like_dom_sf"/>
</dbReference>
<evidence type="ECO:0000259" key="7">
    <source>
        <dbReference type="PROSITE" id="PS51880"/>
    </source>
</evidence>
<feature type="binding site" evidence="5">
    <location>
        <begin position="60"/>
        <end position="65"/>
    </location>
    <ligand>
        <name>ATP</name>
        <dbReference type="ChEBI" id="CHEBI:30616"/>
    </ligand>
</feature>
<comment type="subcellular location">
    <subcellularLocation>
        <location evidence="5">Cytoplasm</location>
    </subcellularLocation>
</comment>
<dbReference type="NCBIfam" id="TIGR00092">
    <property type="entry name" value="redox-regulated ATPase YchF"/>
    <property type="match status" value="1"/>
</dbReference>
<dbReference type="Gramene" id="ABO94453">
    <property type="protein sequence ID" value="ABO94453"/>
    <property type="gene ID" value="OSTLU_119525"/>
</dbReference>
<dbReference type="GO" id="GO:0043023">
    <property type="term" value="F:ribosomal large subunit binding"/>
    <property type="evidence" value="ECO:0007669"/>
    <property type="project" value="UniProtKB-UniRule"/>
</dbReference>
<dbReference type="SUPFAM" id="SSF52540">
    <property type="entry name" value="P-loop containing nucleoside triphosphate hydrolases"/>
    <property type="match status" value="1"/>
</dbReference>
<dbReference type="InterPro" id="IPR004095">
    <property type="entry name" value="TGS"/>
</dbReference>
<dbReference type="FunFam" id="1.10.150.300:FF:000001">
    <property type="entry name" value="Ribosome-binding ATPase YchF"/>
    <property type="match status" value="1"/>
</dbReference>
<dbReference type="HOGENOM" id="CLU_018395_0_1_1"/>
<keyword evidence="4 5" id="KW-0067">ATP-binding</keyword>
<evidence type="ECO:0000256" key="2">
    <source>
        <dbReference type="ARBA" id="ARBA00022723"/>
    </source>
</evidence>
<dbReference type="GO" id="GO:0005737">
    <property type="term" value="C:cytoplasm"/>
    <property type="evidence" value="ECO:0007669"/>
    <property type="project" value="UniProtKB-SubCell"/>
</dbReference>
<dbReference type="GO" id="GO:0016887">
    <property type="term" value="F:ATP hydrolysis activity"/>
    <property type="evidence" value="ECO:0007669"/>
    <property type="project" value="UniProtKB-UniRule"/>
</dbReference>
<dbReference type="FunFam" id="3.10.20.30:FF:000001">
    <property type="entry name" value="Ribosome-binding ATPase YchF"/>
    <property type="match status" value="1"/>
</dbReference>
<dbReference type="PANTHER" id="PTHR23305:SF18">
    <property type="entry name" value="OBG-TYPE G DOMAIN-CONTAINING PROTEIN"/>
    <property type="match status" value="1"/>
</dbReference>
<comment type="similarity">
    <text evidence="5">Belongs to the TRAFAC class OBG-HflX-like GTPase superfamily. OBG GTPase family. YchF/OLA1 subfamily.</text>
</comment>
<dbReference type="InterPro" id="IPR004396">
    <property type="entry name" value="ATPase_YchF/OLA1"/>
</dbReference>
<keyword evidence="2" id="KW-0479">Metal-binding</keyword>
<dbReference type="CDD" id="cd04867">
    <property type="entry name" value="TGS_YchF_OLA1"/>
    <property type="match status" value="1"/>
</dbReference>
<dbReference type="InterPro" id="IPR041706">
    <property type="entry name" value="YchF_N"/>
</dbReference>
<dbReference type="InterPro" id="IPR012675">
    <property type="entry name" value="Beta-grasp_dom_sf"/>
</dbReference>
<protein>
    <recommendedName>
        <fullName evidence="5">Obg-like ATPase 1</fullName>
    </recommendedName>
</protein>
<dbReference type="RefSeq" id="XP_001416160.1">
    <property type="nucleotide sequence ID" value="XM_001416123.1"/>
</dbReference>
<dbReference type="Gene3D" id="3.10.20.30">
    <property type="match status" value="1"/>
</dbReference>
<dbReference type="GO" id="GO:0005525">
    <property type="term" value="F:GTP binding"/>
    <property type="evidence" value="ECO:0007669"/>
    <property type="project" value="InterPro"/>
</dbReference>
<comment type="cofactor">
    <cofactor evidence="1">
        <name>Mg(2+)</name>
        <dbReference type="ChEBI" id="CHEBI:18420"/>
    </cofactor>
</comment>
<dbReference type="CDD" id="cd01900">
    <property type="entry name" value="YchF"/>
    <property type="match status" value="1"/>
</dbReference>
<dbReference type="InterPro" id="IPR013029">
    <property type="entry name" value="YchF_C"/>
</dbReference>
<dbReference type="InterPro" id="IPR006073">
    <property type="entry name" value="GTP-bd"/>
</dbReference>
<dbReference type="STRING" id="436017.A4RSZ8"/>
<dbReference type="Pfam" id="PF01926">
    <property type="entry name" value="MMR_HSR1"/>
    <property type="match status" value="1"/>
</dbReference>
<accession>A4RSZ8</accession>
<dbReference type="InterPro" id="IPR027417">
    <property type="entry name" value="P-loop_NTPase"/>
</dbReference>
<keyword evidence="5" id="KW-0378">Hydrolase</keyword>
<feature type="binding site" evidence="5">
    <location>
        <position position="260"/>
    </location>
    <ligand>
        <name>ATP</name>
        <dbReference type="ChEBI" id="CHEBI:30616"/>
    </ligand>
</feature>
<dbReference type="GeneID" id="5000127"/>
<dbReference type="OMA" id="ARQWTIR"/>
<evidence type="ECO:0000259" key="6">
    <source>
        <dbReference type="PROSITE" id="PS51710"/>
    </source>
</evidence>
<feature type="domain" description="TGS" evidence="7">
    <location>
        <begin position="334"/>
        <end position="417"/>
    </location>
</feature>
<keyword evidence="3 5" id="KW-0547">Nucleotide-binding</keyword>
<dbReference type="PROSITE" id="PS51880">
    <property type="entry name" value="TGS"/>
    <property type="match status" value="1"/>
</dbReference>
<proteinExistence type="inferred from homology"/>
<dbReference type="Proteomes" id="UP000001568">
    <property type="component" value="Chromosome 2"/>
</dbReference>
<dbReference type="eggNOG" id="KOG1491">
    <property type="taxonomic scope" value="Eukaryota"/>
</dbReference>
<dbReference type="Pfam" id="PF06071">
    <property type="entry name" value="YchF-GTPase_C"/>
    <property type="match status" value="1"/>
</dbReference>
<evidence type="ECO:0000256" key="5">
    <source>
        <dbReference type="HAMAP-Rule" id="MF_03167"/>
    </source>
</evidence>
<feature type="domain" description="OBG-type G" evidence="6">
    <location>
        <begin position="51"/>
        <end position="334"/>
    </location>
</feature>
<name>A4RSZ8_OSTLU</name>
<comment type="function">
    <text evidence="5">Hydrolyzes ATP, and can also hydrolyze GTP with lower efficiency. Has lower affinity for GTP.</text>
</comment>
<comment type="subunit">
    <text evidence="5">Monomer.</text>
</comment>
<evidence type="ECO:0000256" key="4">
    <source>
        <dbReference type="ARBA" id="ARBA00022840"/>
    </source>
</evidence>
<dbReference type="KEGG" id="olu:OSTLU_119525"/>
<dbReference type="GO" id="GO:0046872">
    <property type="term" value="F:metal ion binding"/>
    <property type="evidence" value="ECO:0007669"/>
    <property type="project" value="UniProtKB-KW"/>
</dbReference>
<dbReference type="OrthoDB" id="424823at2759"/>